<gene>
    <name evidence="2" type="ORF">NPX13_g8616</name>
</gene>
<dbReference type="AlphaFoldDB" id="A0A9W8TI73"/>
<dbReference type="InterPro" id="IPR052895">
    <property type="entry name" value="HetReg/Transcr_Mod"/>
</dbReference>
<dbReference type="EMBL" id="JANPWZ010001924">
    <property type="protein sequence ID" value="KAJ3562297.1"/>
    <property type="molecule type" value="Genomic_DNA"/>
</dbReference>
<keyword evidence="3" id="KW-1185">Reference proteome</keyword>
<dbReference type="Proteomes" id="UP001148614">
    <property type="component" value="Unassembled WGS sequence"/>
</dbReference>
<sequence>MPRYDDAARVAAQIGIDLKRADWRGYKPQERGLLNQYNALLAAESGRRVLRDLDERPLSYKQSQRAWKALRLDARTHKQGEKSQASSDTSKNLNTRIRLRYINSRSSWNKNLDLEFDIEMCIFINGVISSAELVSSEEWSLQRYVTVGFVYTHTNLEVIVSIGETVLATILYEQAHQKLLQVTGQLGVALEILSALNWARLLGFSNDNFSLDQAMQEFEDVEHVLMMTIGAAAALEFKDTFDTHGSAKVKPQCSSRWMPGDFALKLLAMLPVREGFVDLRDGGGYAVRNEAGTSPASSFPLPSVLEDCTDTVGGPASLWVDTLCIDQKTSYEKAMELTHMRDYYAAAHTTLIVPERAITSVPSVQPSRYLVAMPDQLRNYQGLKTWRQDKWHTRVWAYQEGLLSRNPRIVNSDTNTGLSACWLDFIALAAEQNRPTLCEVGLPPWYLTTGREYGGYDDYKTPFLREWAACTQHSWAPDPAIIQVPLGALLDFTTQRRCTEEQDSIIGLLGLAISAEDFHAEGIRDLDNAYREAVRCGAIGAEVLRADLGGTSPNSCWIPKKADKASFAPSMRNSCNALQPTVDQGRLVCKAFEVIIDPNDRARCTNRGTHSFFMWSLYGKWAPRRLSCYGNLSPHGNVYVLEAAEDDSPKDRILLCASVTDSGSHHVESTAIISRNHVNVNNGTLMDLLRGKGAEHVTLSLGSSFISAFLGGAEPMR</sequence>
<evidence type="ECO:0000313" key="2">
    <source>
        <dbReference type="EMBL" id="KAJ3562297.1"/>
    </source>
</evidence>
<dbReference type="PANTHER" id="PTHR24148:SF64">
    <property type="entry name" value="HETEROKARYON INCOMPATIBILITY DOMAIN-CONTAINING PROTEIN"/>
    <property type="match status" value="1"/>
</dbReference>
<comment type="caution">
    <text evidence="2">The sequence shown here is derived from an EMBL/GenBank/DDBJ whole genome shotgun (WGS) entry which is preliminary data.</text>
</comment>
<organism evidence="2 3">
    <name type="scientific">Xylaria arbuscula</name>
    <dbReference type="NCBI Taxonomy" id="114810"/>
    <lineage>
        <taxon>Eukaryota</taxon>
        <taxon>Fungi</taxon>
        <taxon>Dikarya</taxon>
        <taxon>Ascomycota</taxon>
        <taxon>Pezizomycotina</taxon>
        <taxon>Sordariomycetes</taxon>
        <taxon>Xylariomycetidae</taxon>
        <taxon>Xylariales</taxon>
        <taxon>Xylariaceae</taxon>
        <taxon>Xylaria</taxon>
    </lineage>
</organism>
<name>A0A9W8TI73_9PEZI</name>
<reference evidence="2" key="1">
    <citation type="submission" date="2022-07" db="EMBL/GenBank/DDBJ databases">
        <title>Genome Sequence of Xylaria arbuscula.</title>
        <authorList>
            <person name="Buettner E."/>
        </authorList>
    </citation>
    <scope>NUCLEOTIDE SEQUENCE</scope>
    <source>
        <strain evidence="2">VT107</strain>
    </source>
</reference>
<dbReference type="Pfam" id="PF06985">
    <property type="entry name" value="HET"/>
    <property type="match status" value="1"/>
</dbReference>
<protein>
    <recommendedName>
        <fullName evidence="1">Heterokaryon incompatibility domain-containing protein</fullName>
    </recommendedName>
</protein>
<proteinExistence type="predicted"/>
<accession>A0A9W8TI73</accession>
<dbReference type="PANTHER" id="PTHR24148">
    <property type="entry name" value="ANKYRIN REPEAT DOMAIN-CONTAINING PROTEIN 39 HOMOLOG-RELATED"/>
    <property type="match status" value="1"/>
</dbReference>
<feature type="domain" description="Heterokaryon incompatibility" evidence="1">
    <location>
        <begin position="298"/>
        <end position="400"/>
    </location>
</feature>
<evidence type="ECO:0000313" key="3">
    <source>
        <dbReference type="Proteomes" id="UP001148614"/>
    </source>
</evidence>
<evidence type="ECO:0000259" key="1">
    <source>
        <dbReference type="Pfam" id="PF06985"/>
    </source>
</evidence>
<dbReference type="InterPro" id="IPR010730">
    <property type="entry name" value="HET"/>
</dbReference>